<feature type="domain" description="DUF3945" evidence="2">
    <location>
        <begin position="405"/>
        <end position="453"/>
    </location>
</feature>
<dbReference type="InterPro" id="IPR025343">
    <property type="entry name" value="DUF4099"/>
</dbReference>
<dbReference type="Pfam" id="PF13101">
    <property type="entry name" value="DUF3945"/>
    <property type="match status" value="4"/>
</dbReference>
<gene>
    <name evidence="4" type="ORF">CE91St12_17860</name>
</gene>
<comment type="caution">
    <text evidence="4">The sequence shown here is derived from an EMBL/GenBank/DDBJ whole genome shotgun (WGS) entry which is preliminary data.</text>
</comment>
<dbReference type="Pfam" id="PF13351">
    <property type="entry name" value="DUF4099"/>
    <property type="match status" value="1"/>
</dbReference>
<feature type="domain" description="DUF3945" evidence="2">
    <location>
        <begin position="530"/>
        <end position="582"/>
    </location>
</feature>
<evidence type="ECO:0000313" key="5">
    <source>
        <dbReference type="Proteomes" id="UP001055048"/>
    </source>
</evidence>
<evidence type="ECO:0000313" key="4">
    <source>
        <dbReference type="EMBL" id="GKH13576.1"/>
    </source>
</evidence>
<organism evidence="4 5">
    <name type="scientific">Bacteroides uniformis</name>
    <dbReference type="NCBI Taxonomy" id="820"/>
    <lineage>
        <taxon>Bacteria</taxon>
        <taxon>Pseudomonadati</taxon>
        <taxon>Bacteroidota</taxon>
        <taxon>Bacteroidia</taxon>
        <taxon>Bacteroidales</taxon>
        <taxon>Bacteroidaceae</taxon>
        <taxon>Bacteroides</taxon>
    </lineage>
</organism>
<proteinExistence type="predicted"/>
<feature type="domain" description="DUF3945" evidence="2">
    <location>
        <begin position="341"/>
        <end position="394"/>
    </location>
</feature>
<dbReference type="Proteomes" id="UP001055048">
    <property type="component" value="Unassembled WGS sequence"/>
</dbReference>
<feature type="region of interest" description="Disordered" evidence="1">
    <location>
        <begin position="135"/>
        <end position="196"/>
    </location>
</feature>
<accession>A0AA37JT84</accession>
<sequence length="613" mass="69725">MAQEKDRKKPKRTPRSKGTATEEKPYVEQFSELLMVHNKNDPKAGLGVVSQVDEKGNYRTVPPDRKHENSFLKFDRNSSILENFIRNFWRQFKEPTHFRLLRMTYNDYKRNRQALDDLAQGKQTDAVKEFLKHYEIRPRKQEEQQNTNEKENESMAKKQQPQPEQQQQPQQQPEQLTQVEQAAQGMEGQPAGEQQSPVYRYNENMIDWEALGKVGISKEMLEQSGALDGMLRGYKTNKTIPLTLNIDGVLTAKLDARLSFISNEGQVVLGVHGIRKEPELSRPYFGHNFTEEEKKSLRETGNLGHPVDLNLRGGDYEKCLVSIDRNTNELVAVRQEHVFIPNIVKGVTLDPDEIEKLKNGEPVFVDGMTSAKGKEFSATLQYSAERRGIEFIFPKDQGFNQQTLGGVQLSPNQLKMLTEGHTILVEDMKRTNGELFSAFVTLDSVTGKPTYTRSNPETGEIYIPKEICQTPLTPEDREALRKGGTVYLENMINRQGQEFSSFVRLNMTTGYPQYSRTPDGFNEQQVPKIPAEVYGHVFTAQEKADLQDGKAILVSGLKGRGGKEFSTYMKVSPNTGALNFFQENPDRPRNTRQQAAQAETQQQEQKKGAKQAV</sequence>
<evidence type="ECO:0000256" key="1">
    <source>
        <dbReference type="SAM" id="MobiDB-lite"/>
    </source>
</evidence>
<dbReference type="AlphaFoldDB" id="A0AA37JT84"/>
<feature type="compositionally biased region" description="Basic and acidic residues" evidence="1">
    <location>
        <begin position="135"/>
        <end position="156"/>
    </location>
</feature>
<protein>
    <submittedName>
        <fullName evidence="4">Copper amine oxidase</fullName>
    </submittedName>
</protein>
<feature type="region of interest" description="Disordered" evidence="1">
    <location>
        <begin position="576"/>
        <end position="613"/>
    </location>
</feature>
<name>A0AA37JT84_BACUN</name>
<dbReference type="InterPro" id="IPR025222">
    <property type="entry name" value="DUF3945"/>
</dbReference>
<dbReference type="EMBL" id="BQNL01000001">
    <property type="protein sequence ID" value="GKH13576.1"/>
    <property type="molecule type" value="Genomic_DNA"/>
</dbReference>
<feature type="domain" description="DUF4099" evidence="3">
    <location>
        <begin position="201"/>
        <end position="283"/>
    </location>
</feature>
<feature type="domain" description="DUF3945" evidence="2">
    <location>
        <begin position="464"/>
        <end position="516"/>
    </location>
</feature>
<feature type="region of interest" description="Disordered" evidence="1">
    <location>
        <begin position="1"/>
        <end position="25"/>
    </location>
</feature>
<reference evidence="4" key="1">
    <citation type="submission" date="2022-01" db="EMBL/GenBank/DDBJ databases">
        <title>Novel bile acid biosynthetic pathways are enriched in the microbiome of centenarians.</title>
        <authorList>
            <person name="Sato Y."/>
            <person name="Atarashi K."/>
            <person name="Plichta R.D."/>
            <person name="Arai Y."/>
            <person name="Sasajima S."/>
            <person name="Kearney M.S."/>
            <person name="Suda W."/>
            <person name="Takeshita K."/>
            <person name="Sasaki T."/>
            <person name="Okamoto S."/>
            <person name="Skelly N.A."/>
            <person name="Okamura Y."/>
            <person name="Vlamakis H."/>
            <person name="Li Y."/>
            <person name="Tanoue T."/>
            <person name="Takei H."/>
            <person name="Nittono H."/>
            <person name="Narushima S."/>
            <person name="Irie J."/>
            <person name="Itoh H."/>
            <person name="Moriya K."/>
            <person name="Sugiura Y."/>
            <person name="Suematsu M."/>
            <person name="Moritoki N."/>
            <person name="Shibata S."/>
            <person name="Littman R.D."/>
            <person name="Fischbach A.M."/>
            <person name="Uwamino Y."/>
            <person name="Inoue T."/>
            <person name="Honda A."/>
            <person name="Hattori M."/>
            <person name="Murai T."/>
            <person name="Xavier J.R."/>
            <person name="Hirose N."/>
            <person name="Honda K."/>
        </authorList>
    </citation>
    <scope>NUCLEOTIDE SEQUENCE</scope>
    <source>
        <strain evidence="4">CE91-St12</strain>
    </source>
</reference>
<feature type="compositionally biased region" description="Low complexity" evidence="1">
    <location>
        <begin position="593"/>
        <end position="603"/>
    </location>
</feature>
<evidence type="ECO:0000259" key="3">
    <source>
        <dbReference type="Pfam" id="PF13351"/>
    </source>
</evidence>
<evidence type="ECO:0000259" key="2">
    <source>
        <dbReference type="Pfam" id="PF13101"/>
    </source>
</evidence>
<dbReference type="RefSeq" id="WP_244074470.1">
    <property type="nucleotide sequence ID" value="NZ_BQNL01000001.1"/>
</dbReference>
<feature type="compositionally biased region" description="Low complexity" evidence="1">
    <location>
        <begin position="159"/>
        <end position="175"/>
    </location>
</feature>